<dbReference type="EMBL" id="JAUSUB010000008">
    <property type="protein sequence ID" value="MDQ0270429.1"/>
    <property type="molecule type" value="Genomic_DNA"/>
</dbReference>
<reference evidence="1 2" key="1">
    <citation type="submission" date="2023-07" db="EMBL/GenBank/DDBJ databases">
        <title>Genomic Encyclopedia of Type Strains, Phase IV (KMG-IV): sequencing the most valuable type-strain genomes for metagenomic binning, comparative biology and taxonomic classification.</title>
        <authorList>
            <person name="Goeker M."/>
        </authorList>
    </citation>
    <scope>NUCLEOTIDE SEQUENCE [LARGE SCALE GENOMIC DNA]</scope>
    <source>
        <strain evidence="1 2">DSM 23494</strain>
    </source>
</reference>
<dbReference type="RefSeq" id="WP_307474849.1">
    <property type="nucleotide sequence ID" value="NZ_JAUSUB010000008.1"/>
</dbReference>
<comment type="caution">
    <text evidence="1">The sequence shown here is derived from an EMBL/GenBank/DDBJ whole genome shotgun (WGS) entry which is preliminary data.</text>
</comment>
<dbReference type="Proteomes" id="UP001238088">
    <property type="component" value="Unassembled WGS sequence"/>
</dbReference>
<name>A0ABU0AGP9_9BACI</name>
<evidence type="ECO:0000313" key="2">
    <source>
        <dbReference type="Proteomes" id="UP001238088"/>
    </source>
</evidence>
<organism evidence="1 2">
    <name type="scientific">Cytobacillus purgationiresistens</name>
    <dbReference type="NCBI Taxonomy" id="863449"/>
    <lineage>
        <taxon>Bacteria</taxon>
        <taxon>Bacillati</taxon>
        <taxon>Bacillota</taxon>
        <taxon>Bacilli</taxon>
        <taxon>Bacillales</taxon>
        <taxon>Bacillaceae</taxon>
        <taxon>Cytobacillus</taxon>
    </lineage>
</organism>
<evidence type="ECO:0000313" key="1">
    <source>
        <dbReference type="EMBL" id="MDQ0270429.1"/>
    </source>
</evidence>
<gene>
    <name evidence="1" type="ORF">J2S17_002304</name>
</gene>
<proteinExistence type="predicted"/>
<keyword evidence="2" id="KW-1185">Reference proteome</keyword>
<sequence>MTKLTGVKVLVQNEMEQYFDDDNEDKNVSNHLLRVDTVLFYGENEEILNDYEPAKEWDHFFDYEFHSIDDIKKDIAMRLEIEPEKVDVE</sequence>
<accession>A0ABU0AGP9</accession>
<protein>
    <submittedName>
        <fullName evidence="1">Uncharacterized protein</fullName>
    </submittedName>
</protein>